<dbReference type="InterPro" id="IPR002156">
    <property type="entry name" value="RNaseH_domain"/>
</dbReference>
<reference evidence="2 3" key="1">
    <citation type="journal article" date="2019" name="Genome Biol. Evol.">
        <title>Insights into the evolution of the New World diploid cottons (Gossypium, subgenus Houzingenia) based on genome sequencing.</title>
        <authorList>
            <person name="Grover C.E."/>
            <person name="Arick M.A. 2nd"/>
            <person name="Thrash A."/>
            <person name="Conover J.L."/>
            <person name="Sanders W.S."/>
            <person name="Peterson D.G."/>
            <person name="Frelichowski J.E."/>
            <person name="Scheffler J.A."/>
            <person name="Scheffler B.E."/>
            <person name="Wendel J.F."/>
        </authorList>
    </citation>
    <scope>NUCLEOTIDE SEQUENCE [LARGE SCALE GENOMIC DNA]</scope>
    <source>
        <strain evidence="2">157</strain>
        <tissue evidence="2">Leaf</tissue>
    </source>
</reference>
<accession>A0A7J8MRR1</accession>
<dbReference type="CDD" id="cd06222">
    <property type="entry name" value="RNase_H_like"/>
    <property type="match status" value="1"/>
</dbReference>
<dbReference type="Gene3D" id="3.30.420.10">
    <property type="entry name" value="Ribonuclease H-like superfamily/Ribonuclease H"/>
    <property type="match status" value="1"/>
</dbReference>
<dbReference type="Pfam" id="PF13456">
    <property type="entry name" value="RVT_3"/>
    <property type="match status" value="1"/>
</dbReference>
<dbReference type="PANTHER" id="PTHR47723">
    <property type="entry name" value="OS05G0353850 PROTEIN"/>
    <property type="match status" value="1"/>
</dbReference>
<protein>
    <recommendedName>
        <fullName evidence="1">RNase H type-1 domain-containing protein</fullName>
    </recommendedName>
</protein>
<name>A0A7J8MRR1_9ROSI</name>
<evidence type="ECO:0000313" key="2">
    <source>
        <dbReference type="EMBL" id="MBA0567408.1"/>
    </source>
</evidence>
<keyword evidence="3" id="KW-1185">Reference proteome</keyword>
<dbReference type="InterPro" id="IPR036397">
    <property type="entry name" value="RNaseH_sf"/>
</dbReference>
<dbReference type="PANTHER" id="PTHR47723:SF19">
    <property type="entry name" value="POLYNUCLEOTIDYL TRANSFERASE, RIBONUCLEASE H-LIKE SUPERFAMILY PROTEIN"/>
    <property type="match status" value="1"/>
</dbReference>
<organism evidence="2 3">
    <name type="scientific">Gossypium lobatum</name>
    <dbReference type="NCBI Taxonomy" id="34289"/>
    <lineage>
        <taxon>Eukaryota</taxon>
        <taxon>Viridiplantae</taxon>
        <taxon>Streptophyta</taxon>
        <taxon>Embryophyta</taxon>
        <taxon>Tracheophyta</taxon>
        <taxon>Spermatophyta</taxon>
        <taxon>Magnoliopsida</taxon>
        <taxon>eudicotyledons</taxon>
        <taxon>Gunneridae</taxon>
        <taxon>Pentapetalae</taxon>
        <taxon>rosids</taxon>
        <taxon>malvids</taxon>
        <taxon>Malvales</taxon>
        <taxon>Malvaceae</taxon>
        <taxon>Malvoideae</taxon>
        <taxon>Gossypium</taxon>
    </lineage>
</organism>
<sequence>EVIRDEKGKWILRYYYFLRKYSIFIAELCGILDSLLLLQKQSYDEITIQSDNLEVVEAICDYKLECSNSTLVIRRIQ</sequence>
<dbReference type="GO" id="GO:0003676">
    <property type="term" value="F:nucleic acid binding"/>
    <property type="evidence" value="ECO:0007669"/>
    <property type="project" value="InterPro"/>
</dbReference>
<dbReference type="GO" id="GO:0004523">
    <property type="term" value="F:RNA-DNA hybrid ribonuclease activity"/>
    <property type="evidence" value="ECO:0007669"/>
    <property type="project" value="InterPro"/>
</dbReference>
<dbReference type="InterPro" id="IPR044730">
    <property type="entry name" value="RNase_H-like_dom_plant"/>
</dbReference>
<proteinExistence type="predicted"/>
<dbReference type="InterPro" id="IPR053151">
    <property type="entry name" value="RNase_H-like"/>
</dbReference>
<dbReference type="Proteomes" id="UP000593572">
    <property type="component" value="Unassembled WGS sequence"/>
</dbReference>
<dbReference type="AlphaFoldDB" id="A0A7J8MRR1"/>
<comment type="caution">
    <text evidence="2">The sequence shown here is derived from an EMBL/GenBank/DDBJ whole genome shotgun (WGS) entry which is preliminary data.</text>
</comment>
<feature type="domain" description="RNase H type-1" evidence="1">
    <location>
        <begin position="2"/>
        <end position="66"/>
    </location>
</feature>
<dbReference type="EMBL" id="JABEZX010000009">
    <property type="protein sequence ID" value="MBA0567408.1"/>
    <property type="molecule type" value="Genomic_DNA"/>
</dbReference>
<feature type="non-terminal residue" evidence="2">
    <location>
        <position position="1"/>
    </location>
</feature>
<evidence type="ECO:0000259" key="1">
    <source>
        <dbReference type="Pfam" id="PF13456"/>
    </source>
</evidence>
<evidence type="ECO:0000313" key="3">
    <source>
        <dbReference type="Proteomes" id="UP000593572"/>
    </source>
</evidence>
<gene>
    <name evidence="2" type="ORF">Golob_012147</name>
</gene>